<dbReference type="Gene3D" id="1.10.1760.20">
    <property type="match status" value="1"/>
</dbReference>
<evidence type="ECO:0000256" key="2">
    <source>
        <dbReference type="SAM" id="Phobius"/>
    </source>
</evidence>
<feature type="transmembrane region" description="Helical" evidence="2">
    <location>
        <begin position="207"/>
        <end position="223"/>
    </location>
</feature>
<dbReference type="EMBL" id="JAHWXI010000001">
    <property type="protein sequence ID" value="MDN4463226.1"/>
    <property type="molecule type" value="Genomic_DNA"/>
</dbReference>
<evidence type="ECO:0008006" key="5">
    <source>
        <dbReference type="Google" id="ProtNLM"/>
    </source>
</evidence>
<protein>
    <recommendedName>
        <fullName evidence="5">ECF transporter S component</fullName>
    </recommendedName>
</protein>
<reference evidence="3" key="1">
    <citation type="submission" date="2021-06" db="EMBL/GenBank/DDBJ databases">
        <title>Genome-based taxonomic framework of Microbacterium strains isolated from marine environment, the description of four new species and reclassification of four preexisting species.</title>
        <authorList>
            <person name="Lee S.D."/>
            <person name="Kim S.-M."/>
            <person name="Byeon Y.-S."/>
            <person name="Yang H.L."/>
            <person name="Kim I.S."/>
        </authorList>
    </citation>
    <scope>NUCLEOTIDE SEQUENCE</scope>
    <source>
        <strain evidence="3">KACC 20510</strain>
    </source>
</reference>
<name>A0ABT8FPH3_9MICO</name>
<keyword evidence="2" id="KW-1133">Transmembrane helix</keyword>
<accession>A0ABT8FPH3</accession>
<evidence type="ECO:0000313" key="3">
    <source>
        <dbReference type="EMBL" id="MDN4463226.1"/>
    </source>
</evidence>
<proteinExistence type="predicted"/>
<feature type="transmembrane region" description="Helical" evidence="2">
    <location>
        <begin position="177"/>
        <end position="201"/>
    </location>
</feature>
<gene>
    <name evidence="3" type="ORF">KZC48_02240</name>
</gene>
<keyword evidence="2" id="KW-0472">Membrane</keyword>
<keyword evidence="4" id="KW-1185">Reference proteome</keyword>
<feature type="transmembrane region" description="Helical" evidence="2">
    <location>
        <begin position="142"/>
        <end position="165"/>
    </location>
</feature>
<feature type="transmembrane region" description="Helical" evidence="2">
    <location>
        <begin position="268"/>
        <end position="289"/>
    </location>
</feature>
<feature type="region of interest" description="Disordered" evidence="1">
    <location>
        <begin position="110"/>
        <end position="131"/>
    </location>
</feature>
<evidence type="ECO:0000256" key="1">
    <source>
        <dbReference type="SAM" id="MobiDB-lite"/>
    </source>
</evidence>
<keyword evidence="2" id="KW-0812">Transmembrane</keyword>
<organism evidence="3 4">
    <name type="scientific">Microbacterium aurantiacum</name>
    <dbReference type="NCBI Taxonomy" id="162393"/>
    <lineage>
        <taxon>Bacteria</taxon>
        <taxon>Bacillati</taxon>
        <taxon>Actinomycetota</taxon>
        <taxon>Actinomycetes</taxon>
        <taxon>Micrococcales</taxon>
        <taxon>Microbacteriaceae</taxon>
        <taxon>Microbacterium</taxon>
    </lineage>
</organism>
<dbReference type="Proteomes" id="UP001172731">
    <property type="component" value="Unassembled WGS sequence"/>
</dbReference>
<evidence type="ECO:0000313" key="4">
    <source>
        <dbReference type="Proteomes" id="UP001172731"/>
    </source>
</evidence>
<sequence length="332" mass="34246">MTTVDSPSDTRPDPLGVLVRDLQQLRLDAGAVSYGEIAQRIVARRMSEGASEAASRVARSTVYDAFQPGRRRLNPGLVREIVLALGLDAAQADEWHERCVLTRQAAPSPTVAPAAPAPDVHPDDAAATPPAPLVPPQALRRALIAVLLVACLGLNLFGTTLVLRLEIPLFLDTIGTALAAFALGPWHGVAVGVATGLFGMVSSTPETVVFSAVSVVAALLWGYGLRRYARTPLRFLALAGTVAVACSVVAAPLNLALYGGASTNASSAFLPVTTSLGLIASVFAVNLGASLVDKGLTAVLALVAARWLAPLQLTGPPPALLRTPTPGGRVSA</sequence>
<feature type="transmembrane region" description="Helical" evidence="2">
    <location>
        <begin position="235"/>
        <end position="256"/>
    </location>
</feature>
<comment type="caution">
    <text evidence="3">The sequence shown here is derived from an EMBL/GenBank/DDBJ whole genome shotgun (WGS) entry which is preliminary data.</text>
</comment>
<dbReference type="RefSeq" id="WP_301132232.1">
    <property type="nucleotide sequence ID" value="NZ_BAAAUQ010000002.1"/>
</dbReference>